<dbReference type="Pfam" id="PF13691">
    <property type="entry name" value="Lactamase_B_4"/>
    <property type="match status" value="1"/>
</dbReference>
<sequence>DPKIVTRLIITILGNGAIGQPRCLALFTDFKAFIFNCGEGVGRLCREYEIPFNLLRHIFITQRKWENMSGLHDVYLTNEVFGCKSLSIYGPPGVEGFTSLITSSRMDLVMVKRDGYVSETLEISHIPIKSRVTRKNSKFNFKHREEGVVYSYVCKIPKTLGDFNPEKCVDLGVPFGNHLLKLKNGEDITLPDGRLIYSSDVLDTPQPARSFLGMYHL</sequence>
<evidence type="ECO:0000259" key="11">
    <source>
        <dbReference type="Pfam" id="PF13691"/>
    </source>
</evidence>
<keyword evidence="13" id="KW-1185">Reference proteome</keyword>
<dbReference type="Gene3D" id="3.60.15.10">
    <property type="entry name" value="Ribonuclease Z/Hydroxyacylglutathione hydrolase-like"/>
    <property type="match status" value="1"/>
</dbReference>
<keyword evidence="8" id="KW-0255">Endonuclease</keyword>
<gene>
    <name evidence="12" type="ORF">JTE90_008709</name>
</gene>
<evidence type="ECO:0000256" key="3">
    <source>
        <dbReference type="ARBA" id="ARBA00007823"/>
    </source>
</evidence>
<feature type="domain" description="tRNase Z endonuclease" evidence="11">
    <location>
        <begin position="23"/>
        <end position="70"/>
    </location>
</feature>
<evidence type="ECO:0000256" key="4">
    <source>
        <dbReference type="ARBA" id="ARBA00012477"/>
    </source>
</evidence>
<keyword evidence="5" id="KW-0819">tRNA processing</keyword>
<dbReference type="AlphaFoldDB" id="A0AAV6TG78"/>
<evidence type="ECO:0000256" key="2">
    <source>
        <dbReference type="ARBA" id="ARBA00001947"/>
    </source>
</evidence>
<evidence type="ECO:0000256" key="9">
    <source>
        <dbReference type="ARBA" id="ARBA00022801"/>
    </source>
</evidence>
<dbReference type="GO" id="GO:0005739">
    <property type="term" value="C:mitochondrion"/>
    <property type="evidence" value="ECO:0007669"/>
    <property type="project" value="TreeGrafter"/>
</dbReference>
<evidence type="ECO:0000256" key="10">
    <source>
        <dbReference type="ARBA" id="ARBA00022833"/>
    </source>
</evidence>
<proteinExistence type="inferred from homology"/>
<dbReference type="InterPro" id="IPR027794">
    <property type="entry name" value="tRNase_Z_dom"/>
</dbReference>
<organism evidence="12 13">
    <name type="scientific">Oedothorax gibbosus</name>
    <dbReference type="NCBI Taxonomy" id="931172"/>
    <lineage>
        <taxon>Eukaryota</taxon>
        <taxon>Metazoa</taxon>
        <taxon>Ecdysozoa</taxon>
        <taxon>Arthropoda</taxon>
        <taxon>Chelicerata</taxon>
        <taxon>Arachnida</taxon>
        <taxon>Araneae</taxon>
        <taxon>Araneomorphae</taxon>
        <taxon>Entelegynae</taxon>
        <taxon>Araneoidea</taxon>
        <taxon>Linyphiidae</taxon>
        <taxon>Erigoninae</taxon>
        <taxon>Oedothorax</taxon>
    </lineage>
</organism>
<dbReference type="GO" id="GO:0042781">
    <property type="term" value="F:3'-tRNA processing endoribonuclease activity"/>
    <property type="evidence" value="ECO:0007669"/>
    <property type="project" value="UniProtKB-EC"/>
</dbReference>
<protein>
    <recommendedName>
        <fullName evidence="4">ribonuclease Z</fullName>
        <ecNumber evidence="4">3.1.26.11</ecNumber>
    </recommendedName>
</protein>
<evidence type="ECO:0000256" key="7">
    <source>
        <dbReference type="ARBA" id="ARBA00022723"/>
    </source>
</evidence>
<dbReference type="PANTHER" id="PTHR12553">
    <property type="entry name" value="ZINC PHOSPHODIESTERASE ELAC PROTEIN 2"/>
    <property type="match status" value="1"/>
</dbReference>
<dbReference type="GO" id="GO:0046872">
    <property type="term" value="F:metal ion binding"/>
    <property type="evidence" value="ECO:0007669"/>
    <property type="project" value="UniProtKB-KW"/>
</dbReference>
<evidence type="ECO:0000256" key="6">
    <source>
        <dbReference type="ARBA" id="ARBA00022722"/>
    </source>
</evidence>
<dbReference type="InterPro" id="IPR047151">
    <property type="entry name" value="RNZ2-like"/>
</dbReference>
<comment type="cofactor">
    <cofactor evidence="2">
        <name>Zn(2+)</name>
        <dbReference type="ChEBI" id="CHEBI:29105"/>
    </cofactor>
</comment>
<dbReference type="PANTHER" id="PTHR12553:SF49">
    <property type="entry name" value="ZINC PHOSPHODIESTERASE ELAC PROTEIN 2"/>
    <property type="match status" value="1"/>
</dbReference>
<evidence type="ECO:0000313" key="13">
    <source>
        <dbReference type="Proteomes" id="UP000827092"/>
    </source>
</evidence>
<reference evidence="12 13" key="1">
    <citation type="journal article" date="2022" name="Nat. Ecol. Evol.">
        <title>A masculinizing supergene underlies an exaggerated male reproductive morph in a spider.</title>
        <authorList>
            <person name="Hendrickx F."/>
            <person name="De Corte Z."/>
            <person name="Sonet G."/>
            <person name="Van Belleghem S.M."/>
            <person name="Kostlbacher S."/>
            <person name="Vangestel C."/>
        </authorList>
    </citation>
    <scope>NUCLEOTIDE SEQUENCE [LARGE SCALE GENOMIC DNA]</scope>
    <source>
        <strain evidence="12">W744_W776</strain>
    </source>
</reference>
<keyword evidence="10" id="KW-0862">Zinc</keyword>
<keyword evidence="7" id="KW-0479">Metal-binding</keyword>
<name>A0AAV6TG78_9ARAC</name>
<evidence type="ECO:0000256" key="8">
    <source>
        <dbReference type="ARBA" id="ARBA00022759"/>
    </source>
</evidence>
<dbReference type="Proteomes" id="UP000827092">
    <property type="component" value="Unassembled WGS sequence"/>
</dbReference>
<evidence type="ECO:0000256" key="5">
    <source>
        <dbReference type="ARBA" id="ARBA00022694"/>
    </source>
</evidence>
<dbReference type="EC" id="3.1.26.11" evidence="4"/>
<dbReference type="InterPro" id="IPR036866">
    <property type="entry name" value="RibonucZ/Hydroxyglut_hydro"/>
</dbReference>
<comment type="caution">
    <text evidence="12">The sequence shown here is derived from an EMBL/GenBank/DDBJ whole genome shotgun (WGS) entry which is preliminary data.</text>
</comment>
<keyword evidence="9" id="KW-0378">Hydrolase</keyword>
<comment type="similarity">
    <text evidence="3">Belongs to the RNase Z family.</text>
</comment>
<evidence type="ECO:0000313" key="12">
    <source>
        <dbReference type="EMBL" id="KAG8170832.1"/>
    </source>
</evidence>
<evidence type="ECO:0000256" key="1">
    <source>
        <dbReference type="ARBA" id="ARBA00000402"/>
    </source>
</evidence>
<dbReference type="SUPFAM" id="SSF56281">
    <property type="entry name" value="Metallo-hydrolase/oxidoreductase"/>
    <property type="match status" value="1"/>
</dbReference>
<dbReference type="GO" id="GO:1990180">
    <property type="term" value="P:mitochondrial tRNA 3'-end processing"/>
    <property type="evidence" value="ECO:0007669"/>
    <property type="project" value="TreeGrafter"/>
</dbReference>
<keyword evidence="6" id="KW-0540">Nuclease</keyword>
<dbReference type="EMBL" id="JAFNEN010004804">
    <property type="protein sequence ID" value="KAG8170832.1"/>
    <property type="molecule type" value="Genomic_DNA"/>
</dbReference>
<accession>A0AAV6TG78</accession>
<feature type="non-terminal residue" evidence="12">
    <location>
        <position position="1"/>
    </location>
</feature>
<comment type="catalytic activity">
    <reaction evidence="1">
        <text>Endonucleolytic cleavage of RNA, removing extra 3' nucleotides from tRNA precursor, generating 3' termini of tRNAs. A 3'-hydroxy group is left at the tRNA terminus and a 5'-phosphoryl group is left at the trailer molecule.</text>
        <dbReference type="EC" id="3.1.26.11"/>
    </reaction>
</comment>